<feature type="compositionally biased region" description="Basic and acidic residues" evidence="1">
    <location>
        <begin position="308"/>
        <end position="318"/>
    </location>
</feature>
<evidence type="ECO:0000313" key="4">
    <source>
        <dbReference type="Proteomes" id="UP000290809"/>
    </source>
</evidence>
<feature type="compositionally biased region" description="Polar residues" evidence="1">
    <location>
        <begin position="506"/>
        <end position="519"/>
    </location>
</feature>
<reference evidence="3 4" key="1">
    <citation type="journal article" date="2019" name="PLoS Pathog.">
        <title>Genome sequence of the bovine parasite Schistosoma bovis Tanzania.</title>
        <authorList>
            <person name="Oey H."/>
            <person name="Zakrzewski M."/>
            <person name="Gobert G."/>
            <person name="Gravermann K."/>
            <person name="Stoye J."/>
            <person name="Jones M."/>
            <person name="Mcmanus D."/>
            <person name="Krause L."/>
        </authorList>
    </citation>
    <scope>NUCLEOTIDE SEQUENCE [LARGE SCALE GENOMIC DNA]</scope>
    <source>
        <strain evidence="3 4">TAN1997</strain>
    </source>
</reference>
<name>A0A430QEQ1_SCHBO</name>
<feature type="compositionally biased region" description="Polar residues" evidence="1">
    <location>
        <begin position="433"/>
        <end position="451"/>
    </location>
</feature>
<feature type="compositionally biased region" description="Polar residues" evidence="1">
    <location>
        <begin position="400"/>
        <end position="412"/>
    </location>
</feature>
<dbReference type="PROSITE" id="PS50020">
    <property type="entry name" value="WW_DOMAIN_2"/>
    <property type="match status" value="1"/>
</dbReference>
<dbReference type="Gene3D" id="3.40.30.10">
    <property type="entry name" value="Glutaredoxin"/>
    <property type="match status" value="1"/>
</dbReference>
<feature type="compositionally biased region" description="Pro residues" evidence="1">
    <location>
        <begin position="457"/>
        <end position="473"/>
    </location>
</feature>
<dbReference type="Gene3D" id="2.20.70.10">
    <property type="match status" value="1"/>
</dbReference>
<feature type="compositionally biased region" description="Polar residues" evidence="1">
    <location>
        <begin position="378"/>
        <end position="392"/>
    </location>
</feature>
<accession>A0A430QEQ1</accession>
<evidence type="ECO:0000259" key="2">
    <source>
        <dbReference type="PROSITE" id="PS50020"/>
    </source>
</evidence>
<feature type="compositionally biased region" description="Polar residues" evidence="1">
    <location>
        <begin position="480"/>
        <end position="497"/>
    </location>
</feature>
<dbReference type="SUPFAM" id="SSF51045">
    <property type="entry name" value="WW domain"/>
    <property type="match status" value="1"/>
</dbReference>
<feature type="region of interest" description="Disordered" evidence="1">
    <location>
        <begin position="307"/>
        <end position="594"/>
    </location>
</feature>
<dbReference type="AlphaFoldDB" id="A0A430QEQ1"/>
<dbReference type="InterPro" id="IPR036020">
    <property type="entry name" value="WW_dom_sf"/>
</dbReference>
<comment type="caution">
    <text evidence="3">The sequence shown here is derived from an EMBL/GenBank/DDBJ whole genome shotgun (WGS) entry which is preliminary data.</text>
</comment>
<feature type="compositionally biased region" description="Basic and acidic residues" evidence="1">
    <location>
        <begin position="520"/>
        <end position="529"/>
    </location>
</feature>
<keyword evidence="4" id="KW-1185">Reference proteome</keyword>
<feature type="compositionally biased region" description="Basic and acidic residues" evidence="1">
    <location>
        <begin position="335"/>
        <end position="356"/>
    </location>
</feature>
<feature type="compositionally biased region" description="Acidic residues" evidence="1">
    <location>
        <begin position="413"/>
        <end position="425"/>
    </location>
</feature>
<protein>
    <recommendedName>
        <fullName evidence="2">WW domain-containing protein</fullName>
    </recommendedName>
</protein>
<feature type="domain" description="WW" evidence="2">
    <location>
        <begin position="237"/>
        <end position="271"/>
    </location>
</feature>
<dbReference type="InterPro" id="IPR001202">
    <property type="entry name" value="WW_dom"/>
</dbReference>
<gene>
    <name evidence="3" type="ORF">DC041_0007617</name>
</gene>
<proteinExistence type="predicted"/>
<dbReference type="EMBL" id="QMKO01001843">
    <property type="protein sequence ID" value="RTG86198.1"/>
    <property type="molecule type" value="Genomic_DNA"/>
</dbReference>
<sequence>MPLPPALLARLKKRGIVSAGPQEEAVEEVFAENYDEESEPVLPVSFDQPFNVKKCYTVSPVPIIENGVLIHECAECPSQANPYHVCSPYCYERYGRRKFNPDLTNIRLKSRMLRRYPLPSHWIEVGDPVTGRKKVGLIIATDWNLAVEEVFAENYDEESEPVLPVSFDQPFNVKKCYTVSPVPIIENGVLIHECAECPSQANPYHVCSPYCYERYGRRKFNPDLTNIRLKSRMLRRYPLPSHWIEVGDPVTGRFYYWNTKTDDVCWLSPLHPRAKISQPGSIVRANTLRERDAARAAAEAATAAVLAAERKDSRRRSSDSGSNRSGSESEDNDSDEIKESKRSRRETSRSPEHDTNRALFRRNNSSRWQDAESENNHQRSVSNDYNDFNQSTNEHEAVTQKLSDTANFNEYNQLEDEVDEDEESPDGVPLTENYYNNSHNQNIEMESNLQNSRDEYPPPPTFPPPPPPPPPPAHLIYPPTQWNRPSESSSLFPSQVKNHSDDHASGTATRGWNQPAETSDNNRFRYRDRDRKRRAATLGPLDPMDPASYGDIPRGTWSSGLEGVTGAPSAKTGVDSTASGPLFQQRPYPNPGDVLRANAAAKVHEEERQDESNN</sequence>
<evidence type="ECO:0000256" key="1">
    <source>
        <dbReference type="SAM" id="MobiDB-lite"/>
    </source>
</evidence>
<dbReference type="Proteomes" id="UP000290809">
    <property type="component" value="Unassembled WGS sequence"/>
</dbReference>
<organism evidence="3 4">
    <name type="scientific">Schistosoma bovis</name>
    <name type="common">Blood fluke</name>
    <dbReference type="NCBI Taxonomy" id="6184"/>
    <lineage>
        <taxon>Eukaryota</taxon>
        <taxon>Metazoa</taxon>
        <taxon>Spiralia</taxon>
        <taxon>Lophotrochozoa</taxon>
        <taxon>Platyhelminthes</taxon>
        <taxon>Trematoda</taxon>
        <taxon>Digenea</taxon>
        <taxon>Strigeidida</taxon>
        <taxon>Schistosomatoidea</taxon>
        <taxon>Schistosomatidae</taxon>
        <taxon>Schistosoma</taxon>
    </lineage>
</organism>
<dbReference type="STRING" id="6184.A0A430QEQ1"/>
<evidence type="ECO:0000313" key="3">
    <source>
        <dbReference type="EMBL" id="RTG86198.1"/>
    </source>
</evidence>
<dbReference type="SMART" id="SM00456">
    <property type="entry name" value="WW"/>
    <property type="match status" value="1"/>
</dbReference>